<comment type="caution">
    <text evidence="1">The sequence shown here is derived from an EMBL/GenBank/DDBJ whole genome shotgun (WGS) entry which is preliminary data.</text>
</comment>
<reference evidence="1 2" key="1">
    <citation type="submission" date="2019-05" db="EMBL/GenBank/DDBJ databases">
        <title>Another draft genome of Portunus trituberculatus and its Hox gene families provides insights of decapod evolution.</title>
        <authorList>
            <person name="Jeong J.-H."/>
            <person name="Song I."/>
            <person name="Kim S."/>
            <person name="Choi T."/>
            <person name="Kim D."/>
            <person name="Ryu S."/>
            <person name="Kim W."/>
        </authorList>
    </citation>
    <scope>NUCLEOTIDE SEQUENCE [LARGE SCALE GENOMIC DNA]</scope>
    <source>
        <tissue evidence="1">Muscle</tissue>
    </source>
</reference>
<accession>A0A5B7EBE9</accession>
<dbReference type="Proteomes" id="UP000324222">
    <property type="component" value="Unassembled WGS sequence"/>
</dbReference>
<protein>
    <submittedName>
        <fullName evidence="1">Uncharacterized protein</fullName>
    </submittedName>
</protein>
<gene>
    <name evidence="1" type="ORF">E2C01_024874</name>
</gene>
<name>A0A5B7EBE9_PORTR</name>
<organism evidence="1 2">
    <name type="scientific">Portunus trituberculatus</name>
    <name type="common">Swimming crab</name>
    <name type="synonym">Neptunus trituberculatus</name>
    <dbReference type="NCBI Taxonomy" id="210409"/>
    <lineage>
        <taxon>Eukaryota</taxon>
        <taxon>Metazoa</taxon>
        <taxon>Ecdysozoa</taxon>
        <taxon>Arthropoda</taxon>
        <taxon>Crustacea</taxon>
        <taxon>Multicrustacea</taxon>
        <taxon>Malacostraca</taxon>
        <taxon>Eumalacostraca</taxon>
        <taxon>Eucarida</taxon>
        <taxon>Decapoda</taxon>
        <taxon>Pleocyemata</taxon>
        <taxon>Brachyura</taxon>
        <taxon>Eubrachyura</taxon>
        <taxon>Portunoidea</taxon>
        <taxon>Portunidae</taxon>
        <taxon>Portuninae</taxon>
        <taxon>Portunus</taxon>
    </lineage>
</organism>
<keyword evidence="2" id="KW-1185">Reference proteome</keyword>
<evidence type="ECO:0000313" key="1">
    <source>
        <dbReference type="EMBL" id="MPC31580.1"/>
    </source>
</evidence>
<sequence>MKRSKLQLEHFRPLKAGRVFRSSAGPPVHVRIDPCLPAGERLAVAVVVVVVVVVGEEKQEEEEEEQRIKRTNDMQN</sequence>
<dbReference type="AlphaFoldDB" id="A0A5B7EBE9"/>
<dbReference type="EMBL" id="VSRR010002465">
    <property type="protein sequence ID" value="MPC31580.1"/>
    <property type="molecule type" value="Genomic_DNA"/>
</dbReference>
<proteinExistence type="predicted"/>
<evidence type="ECO:0000313" key="2">
    <source>
        <dbReference type="Proteomes" id="UP000324222"/>
    </source>
</evidence>